<accession>C8NEZ6</accession>
<dbReference type="EMBL" id="ACKZ01000012">
    <property type="protein sequence ID" value="EEW37705.1"/>
    <property type="molecule type" value="Genomic_DNA"/>
</dbReference>
<keyword evidence="13" id="KW-1185">Reference proteome</keyword>
<dbReference type="InterPro" id="IPR008909">
    <property type="entry name" value="DALR_anticod-bd"/>
</dbReference>
<keyword evidence="4 10" id="KW-0436">Ligase</keyword>
<evidence type="ECO:0000256" key="5">
    <source>
        <dbReference type="ARBA" id="ARBA00022741"/>
    </source>
</evidence>
<comment type="similarity">
    <text evidence="2 10">Belongs to the class-II aminoacyl-tRNA synthetase family.</text>
</comment>
<gene>
    <name evidence="10 12" type="primary">glyS</name>
    <name evidence="12" type="ORF">HMPREF0444_0491</name>
</gene>
<dbReference type="Proteomes" id="UP000005926">
    <property type="component" value="Unassembled WGS sequence"/>
</dbReference>
<evidence type="ECO:0000259" key="11">
    <source>
        <dbReference type="Pfam" id="PF05746"/>
    </source>
</evidence>
<comment type="subunit">
    <text evidence="10">Tetramer of two alpha and two beta subunits.</text>
</comment>
<organism evidence="12 13">
    <name type="scientific">Granulicatella adiacens ATCC 49175</name>
    <dbReference type="NCBI Taxonomy" id="638301"/>
    <lineage>
        <taxon>Bacteria</taxon>
        <taxon>Bacillati</taxon>
        <taxon>Bacillota</taxon>
        <taxon>Bacilli</taxon>
        <taxon>Lactobacillales</taxon>
        <taxon>Carnobacteriaceae</taxon>
        <taxon>Granulicatella</taxon>
    </lineage>
</organism>
<dbReference type="PANTHER" id="PTHR30075:SF2">
    <property type="entry name" value="GLYCINE--TRNA LIGASE, CHLOROPLASTIC_MITOCHONDRIAL 2"/>
    <property type="match status" value="1"/>
</dbReference>
<dbReference type="PROSITE" id="PS50861">
    <property type="entry name" value="AA_TRNA_LIGASE_II_GLYAB"/>
    <property type="match status" value="1"/>
</dbReference>
<dbReference type="NCBIfam" id="TIGR00211">
    <property type="entry name" value="glyS"/>
    <property type="match status" value="1"/>
</dbReference>
<dbReference type="GO" id="GO:0006426">
    <property type="term" value="P:glycyl-tRNA aminoacylation"/>
    <property type="evidence" value="ECO:0007669"/>
    <property type="project" value="UniProtKB-UniRule"/>
</dbReference>
<dbReference type="GO" id="GO:0006420">
    <property type="term" value="P:arginyl-tRNA aminoacylation"/>
    <property type="evidence" value="ECO:0007669"/>
    <property type="project" value="InterPro"/>
</dbReference>
<evidence type="ECO:0000313" key="13">
    <source>
        <dbReference type="Proteomes" id="UP000005926"/>
    </source>
</evidence>
<dbReference type="GO" id="GO:0005829">
    <property type="term" value="C:cytosol"/>
    <property type="evidence" value="ECO:0007669"/>
    <property type="project" value="TreeGrafter"/>
</dbReference>
<dbReference type="SUPFAM" id="SSF109604">
    <property type="entry name" value="HD-domain/PDEase-like"/>
    <property type="match status" value="1"/>
</dbReference>
<dbReference type="AlphaFoldDB" id="C8NEZ6"/>
<protein>
    <recommendedName>
        <fullName evidence="10">Glycine--tRNA ligase beta subunit</fullName>
        <ecNumber evidence="10">6.1.1.14</ecNumber>
    </recommendedName>
    <alternativeName>
        <fullName evidence="10">Glycyl-tRNA synthetase beta subunit</fullName>
        <shortName evidence="10">GlyRS</shortName>
    </alternativeName>
</protein>
<dbReference type="EC" id="6.1.1.14" evidence="10"/>
<keyword evidence="5 10" id="KW-0547">Nucleotide-binding</keyword>
<dbReference type="GeneID" id="78413176"/>
<evidence type="ECO:0000256" key="2">
    <source>
        <dbReference type="ARBA" id="ARBA00008226"/>
    </source>
</evidence>
<dbReference type="GO" id="GO:0005524">
    <property type="term" value="F:ATP binding"/>
    <property type="evidence" value="ECO:0007669"/>
    <property type="project" value="UniProtKB-UniRule"/>
</dbReference>
<dbReference type="HAMAP" id="MF_00255">
    <property type="entry name" value="Gly_tRNA_synth_beta"/>
    <property type="match status" value="1"/>
</dbReference>
<evidence type="ECO:0000313" key="12">
    <source>
        <dbReference type="EMBL" id="EEW37705.1"/>
    </source>
</evidence>
<reference evidence="12 13" key="1">
    <citation type="submission" date="2009-08" db="EMBL/GenBank/DDBJ databases">
        <authorList>
            <person name="Muzny D."/>
            <person name="Qin X."/>
            <person name="Deng J."/>
            <person name="Jiang H."/>
            <person name="Liu Y."/>
            <person name="Qu J."/>
            <person name="Song X.-Z."/>
            <person name="Zhang L."/>
            <person name="Thornton R."/>
            <person name="Coyle M."/>
            <person name="Francisco L."/>
            <person name="Jackson L."/>
            <person name="Javaid M."/>
            <person name="Korchina V."/>
            <person name="Kovar C."/>
            <person name="Mata R."/>
            <person name="Mathew T."/>
            <person name="Ngo R."/>
            <person name="Nguyen L."/>
            <person name="Nguyen N."/>
            <person name="Okwuonu G."/>
            <person name="Ongeri F."/>
            <person name="Pham C."/>
            <person name="Simmons D."/>
            <person name="Wilczek-Boney K."/>
            <person name="Hale W."/>
            <person name="Jakkamsetti A."/>
            <person name="Pham P."/>
            <person name="Ruth R."/>
            <person name="San Lucas F."/>
            <person name="Warren J."/>
            <person name="Zhang J."/>
            <person name="Zhao Z."/>
            <person name="Zhou C."/>
            <person name="Zhu D."/>
            <person name="Lee S."/>
            <person name="Bess C."/>
            <person name="Blankenburg K."/>
            <person name="Forbes L."/>
            <person name="Fu Q."/>
            <person name="Gubbala S."/>
            <person name="Hirani K."/>
            <person name="Jayaseelan J.C."/>
            <person name="Lara F."/>
            <person name="Munidasa M."/>
            <person name="Palculict T."/>
            <person name="Patil S."/>
            <person name="Pu L.-L."/>
            <person name="Saada N."/>
            <person name="Tang L."/>
            <person name="Weissenberger G."/>
            <person name="Zhu Y."/>
            <person name="Hemphill L."/>
            <person name="Shang Y."/>
            <person name="Youmans B."/>
            <person name="Ayvaz T."/>
            <person name="Ross M."/>
            <person name="Santibanez J."/>
            <person name="Aqrawi P."/>
            <person name="Gross S."/>
            <person name="Joshi V."/>
            <person name="Fowler G."/>
            <person name="Nazareth L."/>
            <person name="Reid J."/>
            <person name="Worley K."/>
            <person name="Petrosino J."/>
            <person name="Highlander S."/>
            <person name="Gibbs R."/>
        </authorList>
    </citation>
    <scope>NUCLEOTIDE SEQUENCE [LARGE SCALE GENOMIC DNA]</scope>
    <source>
        <strain evidence="12 13">ATCC 49175</strain>
    </source>
</reference>
<dbReference type="InterPro" id="IPR015944">
    <property type="entry name" value="Gly-tRNA-synth_bsu"/>
</dbReference>
<name>C8NEZ6_9LACT</name>
<dbReference type="Pfam" id="PF02092">
    <property type="entry name" value="tRNA_synt_2f"/>
    <property type="match status" value="1"/>
</dbReference>
<dbReference type="PRINTS" id="PR01045">
    <property type="entry name" value="TRNASYNTHGB"/>
</dbReference>
<keyword evidence="6 10" id="KW-0067">ATP-binding</keyword>
<comment type="subcellular location">
    <subcellularLocation>
        <location evidence="1 10">Cytoplasm</location>
    </subcellularLocation>
</comment>
<dbReference type="Pfam" id="PF05746">
    <property type="entry name" value="DALR_1"/>
    <property type="match status" value="1"/>
</dbReference>
<keyword evidence="7 10" id="KW-0648">Protein biosynthesis</keyword>
<proteinExistence type="inferred from homology"/>
<dbReference type="STRING" id="638301.HMPREF0444_0491"/>
<dbReference type="GO" id="GO:0004814">
    <property type="term" value="F:arginine-tRNA ligase activity"/>
    <property type="evidence" value="ECO:0007669"/>
    <property type="project" value="InterPro"/>
</dbReference>
<comment type="caution">
    <text evidence="12">The sequence shown here is derived from an EMBL/GenBank/DDBJ whole genome shotgun (WGS) entry which is preliminary data.</text>
</comment>
<dbReference type="RefSeq" id="WP_005605636.1">
    <property type="nucleotide sequence ID" value="NZ_CP102283.1"/>
</dbReference>
<evidence type="ECO:0000256" key="3">
    <source>
        <dbReference type="ARBA" id="ARBA00022490"/>
    </source>
</evidence>
<keyword evidence="3 10" id="KW-0963">Cytoplasm</keyword>
<dbReference type="InterPro" id="IPR006194">
    <property type="entry name" value="Gly-tRNA-synth_heterodimer"/>
</dbReference>
<evidence type="ECO:0000256" key="4">
    <source>
        <dbReference type="ARBA" id="ARBA00022598"/>
    </source>
</evidence>
<comment type="catalytic activity">
    <reaction evidence="9 10">
        <text>tRNA(Gly) + glycine + ATP = glycyl-tRNA(Gly) + AMP + diphosphate</text>
        <dbReference type="Rhea" id="RHEA:16013"/>
        <dbReference type="Rhea" id="RHEA-COMP:9664"/>
        <dbReference type="Rhea" id="RHEA-COMP:9683"/>
        <dbReference type="ChEBI" id="CHEBI:30616"/>
        <dbReference type="ChEBI" id="CHEBI:33019"/>
        <dbReference type="ChEBI" id="CHEBI:57305"/>
        <dbReference type="ChEBI" id="CHEBI:78442"/>
        <dbReference type="ChEBI" id="CHEBI:78522"/>
        <dbReference type="ChEBI" id="CHEBI:456215"/>
        <dbReference type="EC" id="6.1.1.14"/>
    </reaction>
</comment>
<sequence>MTQSLLLEIGLEELPAQYVRTSSEQLAKRVEDFFKDENLEFESFEAFATPRRLAVRVNGLVEEQADREEIFKGPSLAIAQKDGAWTKAAEGFVRGKGLTTDDIYVEEVNGVEYIHVKQHIAGKSTKEVVKNLSSVITDMKFPVTMRWAAHTFEYLRPIHWIVALYGNEVIEEIGVLDVKAGRTSRGHRFLGKEATIENPESYEKALAEQFVIVNQDERKALVRKQIEELAADNNWIIPIDEDLLEEVSSILEYPTAFAGTFDEKYLVVPEPVLVTSMKEHQRYFVVYNQEKQLLPFFVSVRNGNDYMIENVAKGNQKVLTARLEDALFFYEEDLKIPMTTFLKKLETLNFHAKIGSMTEKMDRVQLLVGRIAKELNLPSDVVVTAQRAASIYKFDLVTNMVGEFPELQGIMGEIYALKQGETPEVAQAIREHYMPTSADGELPSSVPGALLAVADKLDTFLSFTAAGMLPTGSNDPYALRRQVMGLVQILAAFDWNIEIEDFTKLLLGLDYAEFLSGKEEEVEEFILSFIRERVAQRIATITKRHDIIDAIVNSHTSSVPEQLKAAKVLSAVSESEEFKGITEALNRVINISAKAQDDASGEILEDRLETESERTLVKAIKELHSKVQTLTPEELYSHLEAMAPKINDFFNENMVMVDDEATRRNRLRFLGLLSEIILDLADFTSLIVK</sequence>
<evidence type="ECO:0000256" key="6">
    <source>
        <dbReference type="ARBA" id="ARBA00022840"/>
    </source>
</evidence>
<keyword evidence="8 10" id="KW-0030">Aminoacyl-tRNA synthetase</keyword>
<dbReference type="GO" id="GO:0004820">
    <property type="term" value="F:glycine-tRNA ligase activity"/>
    <property type="evidence" value="ECO:0007669"/>
    <property type="project" value="UniProtKB-UniRule"/>
</dbReference>
<dbReference type="eggNOG" id="COG0751">
    <property type="taxonomic scope" value="Bacteria"/>
</dbReference>
<feature type="domain" description="DALR anticodon binding" evidence="11">
    <location>
        <begin position="583"/>
        <end position="676"/>
    </location>
</feature>
<evidence type="ECO:0000256" key="8">
    <source>
        <dbReference type="ARBA" id="ARBA00023146"/>
    </source>
</evidence>
<evidence type="ECO:0000256" key="10">
    <source>
        <dbReference type="HAMAP-Rule" id="MF_00255"/>
    </source>
</evidence>
<evidence type="ECO:0000256" key="1">
    <source>
        <dbReference type="ARBA" id="ARBA00004496"/>
    </source>
</evidence>
<evidence type="ECO:0000256" key="9">
    <source>
        <dbReference type="ARBA" id="ARBA00047937"/>
    </source>
</evidence>
<dbReference type="HOGENOM" id="CLU_007220_2_2_9"/>
<evidence type="ECO:0000256" key="7">
    <source>
        <dbReference type="ARBA" id="ARBA00022917"/>
    </source>
</evidence>
<dbReference type="PANTHER" id="PTHR30075">
    <property type="entry name" value="GLYCYL-TRNA SYNTHETASE"/>
    <property type="match status" value="1"/>
</dbReference>